<dbReference type="EMBL" id="BJYF01000003">
    <property type="protein sequence ID" value="GEN58947.1"/>
    <property type="molecule type" value="Genomic_DNA"/>
</dbReference>
<sequence>MHKLFQSIDTKEKAEAACDDGSLVKTLLLPEELGGKDIPPNVVYIPLFAEALKKRSVDALIAAIEKGMAQVSIIPDYKDNSFVPFRIVTTASYPDRSTGGYHHELNIW</sequence>
<keyword evidence="2" id="KW-1185">Reference proteome</keyword>
<accession>A0A511X7M0</accession>
<evidence type="ECO:0000313" key="2">
    <source>
        <dbReference type="Proteomes" id="UP000321635"/>
    </source>
</evidence>
<protein>
    <submittedName>
        <fullName evidence="1">Uncharacterized protein</fullName>
    </submittedName>
</protein>
<comment type="caution">
    <text evidence="1">The sequence shown here is derived from an EMBL/GenBank/DDBJ whole genome shotgun (WGS) entry which is preliminary data.</text>
</comment>
<proteinExistence type="predicted"/>
<organism evidence="1 2">
    <name type="scientific">Acetobacter nitrogenifigens DSM 23921 = NBRC 105050</name>
    <dbReference type="NCBI Taxonomy" id="1120919"/>
    <lineage>
        <taxon>Bacteria</taxon>
        <taxon>Pseudomonadati</taxon>
        <taxon>Pseudomonadota</taxon>
        <taxon>Alphaproteobacteria</taxon>
        <taxon>Acetobacterales</taxon>
        <taxon>Acetobacteraceae</taxon>
        <taxon>Acetobacter</taxon>
    </lineage>
</organism>
<dbReference type="STRING" id="1120919.GCA_000429165_00851"/>
<gene>
    <name evidence="1" type="ORF">ANI02nite_08310</name>
</gene>
<dbReference type="Proteomes" id="UP000321635">
    <property type="component" value="Unassembled WGS sequence"/>
</dbReference>
<reference evidence="1 2" key="1">
    <citation type="submission" date="2019-07" db="EMBL/GenBank/DDBJ databases">
        <title>Whole genome shotgun sequence of Acetobacter nitrogenifigens NBRC 105050.</title>
        <authorList>
            <person name="Hosoyama A."/>
            <person name="Uohara A."/>
            <person name="Ohji S."/>
            <person name="Ichikawa N."/>
        </authorList>
    </citation>
    <scope>NUCLEOTIDE SEQUENCE [LARGE SCALE GENOMIC DNA]</scope>
    <source>
        <strain evidence="1 2">NBRC 105050</strain>
    </source>
</reference>
<dbReference type="AlphaFoldDB" id="A0A511X7M0"/>
<dbReference type="RefSeq" id="WP_154660346.1">
    <property type="nucleotide sequence ID" value="NZ_AUBI01000002.1"/>
</dbReference>
<evidence type="ECO:0000313" key="1">
    <source>
        <dbReference type="EMBL" id="GEN58947.1"/>
    </source>
</evidence>
<name>A0A511X7M0_9PROT</name>